<proteinExistence type="predicted"/>
<reference evidence="1" key="1">
    <citation type="submission" date="2023-05" db="EMBL/GenBank/DDBJ databases">
        <title>Nepenthes gracilis genome sequencing.</title>
        <authorList>
            <person name="Fukushima K."/>
        </authorList>
    </citation>
    <scope>NUCLEOTIDE SEQUENCE</scope>
    <source>
        <strain evidence="1">SING2019-196</strain>
    </source>
</reference>
<protein>
    <submittedName>
        <fullName evidence="1">Uncharacterized protein</fullName>
    </submittedName>
</protein>
<dbReference type="Proteomes" id="UP001279734">
    <property type="component" value="Unassembled WGS sequence"/>
</dbReference>
<name>A0AAD3XIX4_NEPGR</name>
<organism evidence="1 2">
    <name type="scientific">Nepenthes gracilis</name>
    <name type="common">Slender pitcher plant</name>
    <dbReference type="NCBI Taxonomy" id="150966"/>
    <lineage>
        <taxon>Eukaryota</taxon>
        <taxon>Viridiplantae</taxon>
        <taxon>Streptophyta</taxon>
        <taxon>Embryophyta</taxon>
        <taxon>Tracheophyta</taxon>
        <taxon>Spermatophyta</taxon>
        <taxon>Magnoliopsida</taxon>
        <taxon>eudicotyledons</taxon>
        <taxon>Gunneridae</taxon>
        <taxon>Pentapetalae</taxon>
        <taxon>Caryophyllales</taxon>
        <taxon>Nepenthaceae</taxon>
        <taxon>Nepenthes</taxon>
    </lineage>
</organism>
<sequence length="113" mass="12427">MDFKTAQLLIASDEAHGPALCSICMEAYPSEINLSISYAPILHNTSPALAESSFGYRNRQQLSPGALKITIHTQQRQRASRSIEWTAARTAEIAPSIIAYNLKPVTQLKRNTA</sequence>
<accession>A0AAD3XIX4</accession>
<evidence type="ECO:0000313" key="1">
    <source>
        <dbReference type="EMBL" id="GMH06224.1"/>
    </source>
</evidence>
<evidence type="ECO:0000313" key="2">
    <source>
        <dbReference type="Proteomes" id="UP001279734"/>
    </source>
</evidence>
<gene>
    <name evidence="1" type="ORF">Nepgr_008064</name>
</gene>
<dbReference type="AlphaFoldDB" id="A0AAD3XIX4"/>
<comment type="caution">
    <text evidence="1">The sequence shown here is derived from an EMBL/GenBank/DDBJ whole genome shotgun (WGS) entry which is preliminary data.</text>
</comment>
<dbReference type="EMBL" id="BSYO01000006">
    <property type="protein sequence ID" value="GMH06224.1"/>
    <property type="molecule type" value="Genomic_DNA"/>
</dbReference>
<keyword evidence="2" id="KW-1185">Reference proteome</keyword>